<protein>
    <submittedName>
        <fullName evidence="2">PilZ domain-containing protein</fullName>
    </submittedName>
</protein>
<feature type="domain" description="PilZ" evidence="1">
    <location>
        <begin position="6"/>
        <end position="106"/>
    </location>
</feature>
<dbReference type="RefSeq" id="WP_081836885.1">
    <property type="nucleotide sequence ID" value="NZ_CP035033.1"/>
</dbReference>
<dbReference type="InterPro" id="IPR009875">
    <property type="entry name" value="PilZ_domain"/>
</dbReference>
<dbReference type="EMBL" id="CP035033">
    <property type="protein sequence ID" value="QAB14583.1"/>
    <property type="molecule type" value="Genomic_DNA"/>
</dbReference>
<dbReference type="Pfam" id="PF07238">
    <property type="entry name" value="PilZ"/>
    <property type="match status" value="1"/>
</dbReference>
<dbReference type="KEGG" id="htr:EPV75_02325"/>
<dbReference type="AlphaFoldDB" id="A0A451G513"/>
<sequence length="113" mass="12757">MLYTAEQRRAERISTERPVKLTTESGSSDAKMLDLSILGVGILSNEELNEGDKVSVQFQLPSIGRSEIKLEGVTAHSTHIRGQQYLIGVEFTDISDYMQSVITEYINYHHRLD</sequence>
<evidence type="ECO:0000313" key="3">
    <source>
        <dbReference type="Proteomes" id="UP000285478"/>
    </source>
</evidence>
<reference evidence="2 3" key="1">
    <citation type="journal article" date="2018" name="Environ. Microbiol.">
        <title>Genomes of ubiquitous marine and hypersaline Hydrogenovibrio, Thiomicrorhabdus and Thiomicrospira spp. encode a diversity of mechanisms to sustain chemolithoautotrophy in heterogeneous environments.</title>
        <authorList>
            <person name="Scott K.M."/>
            <person name="Williams J."/>
            <person name="Porter C.M.B."/>
            <person name="Russel S."/>
            <person name="Harmer T.L."/>
            <person name="Paul J.H."/>
            <person name="Antonen K.M."/>
            <person name="Bridges M.K."/>
            <person name="Camper G.J."/>
            <person name="Campla C.K."/>
            <person name="Casella L.G."/>
            <person name="Chase E."/>
            <person name="Conrad J.W."/>
            <person name="Cruz M.C."/>
            <person name="Dunlap D.S."/>
            <person name="Duran L."/>
            <person name="Fahsbender E.M."/>
            <person name="Goldsmith D.B."/>
            <person name="Keeley R.F."/>
            <person name="Kondoff M.R."/>
            <person name="Kussy B.I."/>
            <person name="Lane M.K."/>
            <person name="Lawler S."/>
            <person name="Leigh B.A."/>
            <person name="Lewis C."/>
            <person name="Lostal L.M."/>
            <person name="Marking D."/>
            <person name="Mancera P.A."/>
            <person name="McClenthan E.C."/>
            <person name="McIntyre E.A."/>
            <person name="Mine J.A."/>
            <person name="Modi S."/>
            <person name="Moore B.D."/>
            <person name="Morgan W.A."/>
            <person name="Nelson K.M."/>
            <person name="Nguyen K.N."/>
            <person name="Ogburn N."/>
            <person name="Parrino D.G."/>
            <person name="Pedapudi A.D."/>
            <person name="Pelham R.P."/>
            <person name="Preece A.M."/>
            <person name="Rampersad E.A."/>
            <person name="Richardson J.C."/>
            <person name="Rodgers C.M."/>
            <person name="Schaffer B.L."/>
            <person name="Sheridan N.E."/>
            <person name="Solone M.R."/>
            <person name="Staley Z.R."/>
            <person name="Tabuchi M."/>
            <person name="Waide R.J."/>
            <person name="Wanjugi P.W."/>
            <person name="Young S."/>
            <person name="Clum A."/>
            <person name="Daum C."/>
            <person name="Huntemann M."/>
            <person name="Ivanova N."/>
            <person name="Kyrpides N."/>
            <person name="Mikhailova N."/>
            <person name="Palaniappan K."/>
            <person name="Pillay M."/>
            <person name="Reddy T.B.K."/>
            <person name="Shapiro N."/>
            <person name="Stamatis D."/>
            <person name="Varghese N."/>
            <person name="Woyke T."/>
            <person name="Boden R."/>
            <person name="Freyermuth S.K."/>
            <person name="Kerfeld C.A."/>
        </authorList>
    </citation>
    <scope>NUCLEOTIDE SEQUENCE [LARGE SCALE GENOMIC DNA]</scope>
    <source>
        <strain evidence="2 3">JR-2</strain>
    </source>
</reference>
<organism evidence="2 3">
    <name type="scientific">Hydrogenovibrio thermophilus</name>
    <dbReference type="NCBI Taxonomy" id="265883"/>
    <lineage>
        <taxon>Bacteria</taxon>
        <taxon>Pseudomonadati</taxon>
        <taxon>Pseudomonadota</taxon>
        <taxon>Gammaproteobacteria</taxon>
        <taxon>Thiotrichales</taxon>
        <taxon>Piscirickettsiaceae</taxon>
        <taxon>Hydrogenovibrio</taxon>
    </lineage>
</organism>
<keyword evidence="3" id="KW-1185">Reference proteome</keyword>
<gene>
    <name evidence="2" type="ORF">EPV75_02325</name>
</gene>
<accession>A0A451G513</accession>
<name>A0A451G513_9GAMM</name>
<dbReference type="GO" id="GO:0035438">
    <property type="term" value="F:cyclic-di-GMP binding"/>
    <property type="evidence" value="ECO:0007669"/>
    <property type="project" value="InterPro"/>
</dbReference>
<dbReference type="Gene3D" id="2.40.10.220">
    <property type="entry name" value="predicted glycosyltransferase like domains"/>
    <property type="match status" value="1"/>
</dbReference>
<proteinExistence type="predicted"/>
<dbReference type="SUPFAM" id="SSF141371">
    <property type="entry name" value="PilZ domain-like"/>
    <property type="match status" value="1"/>
</dbReference>
<dbReference type="Proteomes" id="UP000285478">
    <property type="component" value="Chromosome"/>
</dbReference>
<evidence type="ECO:0000313" key="2">
    <source>
        <dbReference type="EMBL" id="QAB14583.1"/>
    </source>
</evidence>
<evidence type="ECO:0000259" key="1">
    <source>
        <dbReference type="Pfam" id="PF07238"/>
    </source>
</evidence>